<reference evidence="1" key="1">
    <citation type="submission" date="2020-04" db="EMBL/GenBank/DDBJ databases">
        <authorList>
            <person name="Alioto T."/>
            <person name="Alioto T."/>
            <person name="Gomez Garrido J."/>
        </authorList>
    </citation>
    <scope>NUCLEOTIDE SEQUENCE</scope>
    <source>
        <strain evidence="1">A484AB</strain>
    </source>
</reference>
<name>A0A6S7HMS1_PARCT</name>
<proteinExistence type="predicted"/>
<accession>A0A6S7HMS1</accession>
<dbReference type="OrthoDB" id="5988509at2759"/>
<gene>
    <name evidence="1" type="ORF">PACLA_8A031802</name>
</gene>
<protein>
    <submittedName>
        <fullName evidence="1">Uncharacterized protein</fullName>
    </submittedName>
</protein>
<sequence>MEMAKSFKAAINRTFSDKGGVFWEKVNDQQLRSFLMGMMREFASNDSSKQVIGSLIIGRQPNPRRVDNFGEFVDADVTDGEFKDDYDNAVYILNENVQMNKDGVIPKDNWTHRWMVPFLNAMSSVDRTIIPFLKANPVPIEIPLRIFNWESFISHAKTFFKTNFMQFIMLLCGGIGLFHYQKIIKLESLESCPVPVGIGAPSCGKSTAMRLVRKLMGMHIVSQSSGEFVVSNLTVTTIPVCWDDPTYATCVRQPLMSVFNGLGNQTQARGDEKPKTSFLLTVNFTLDDDLRSFERTTPIYFQKLVMDGTEVALDFLTAKTDIFALASTHALPDIIRMSQCINSANLAKHMDYFRNQLTGMSPRLPEIYSLYRLFAHE</sequence>
<organism evidence="1 2">
    <name type="scientific">Paramuricea clavata</name>
    <name type="common">Red gorgonian</name>
    <name type="synonym">Violescent sea-whip</name>
    <dbReference type="NCBI Taxonomy" id="317549"/>
    <lineage>
        <taxon>Eukaryota</taxon>
        <taxon>Metazoa</taxon>
        <taxon>Cnidaria</taxon>
        <taxon>Anthozoa</taxon>
        <taxon>Octocorallia</taxon>
        <taxon>Malacalcyonacea</taxon>
        <taxon>Plexauridae</taxon>
        <taxon>Paramuricea</taxon>
    </lineage>
</organism>
<comment type="caution">
    <text evidence="1">The sequence shown here is derived from an EMBL/GenBank/DDBJ whole genome shotgun (WGS) entry which is preliminary data.</text>
</comment>
<dbReference type="AlphaFoldDB" id="A0A6S7HMS1"/>
<feature type="non-terminal residue" evidence="1">
    <location>
        <position position="1"/>
    </location>
</feature>
<keyword evidence="2" id="KW-1185">Reference proteome</keyword>
<evidence type="ECO:0000313" key="2">
    <source>
        <dbReference type="Proteomes" id="UP001152795"/>
    </source>
</evidence>
<dbReference type="EMBL" id="CACRXK020002985">
    <property type="protein sequence ID" value="CAB3996950.1"/>
    <property type="molecule type" value="Genomic_DNA"/>
</dbReference>
<dbReference type="Proteomes" id="UP001152795">
    <property type="component" value="Unassembled WGS sequence"/>
</dbReference>
<evidence type="ECO:0000313" key="1">
    <source>
        <dbReference type="EMBL" id="CAB3996950.1"/>
    </source>
</evidence>